<reference evidence="1" key="1">
    <citation type="submission" date="2019-08" db="EMBL/GenBank/DDBJ databases">
        <authorList>
            <person name="Kucharzyk K."/>
            <person name="Murdoch R.W."/>
            <person name="Higgins S."/>
            <person name="Loffler F."/>
        </authorList>
    </citation>
    <scope>NUCLEOTIDE SEQUENCE</scope>
</reference>
<dbReference type="EMBL" id="VSSQ01006584">
    <property type="protein sequence ID" value="MPM33194.1"/>
    <property type="molecule type" value="Genomic_DNA"/>
</dbReference>
<protein>
    <submittedName>
        <fullName evidence="1">Uncharacterized protein</fullName>
    </submittedName>
</protein>
<gene>
    <name evidence="1" type="ORF">SDC9_79763</name>
</gene>
<name>A0A644Z517_9ZZZZ</name>
<sequence>MLFGKLVAFLAQRGLLDFKLHDLTRNFVQLLRHRFHLGADHRARLVDKVYGLIGQKPVADVAVGKRRGGNKRLILYLDSVEHLIAFLEPAQDRDRILNRRLVDHDRLEAPLKRGVLLNVLAVFVNRRRADAVQLAARQHRL</sequence>
<comment type="caution">
    <text evidence="1">The sequence shown here is derived from an EMBL/GenBank/DDBJ whole genome shotgun (WGS) entry which is preliminary data.</text>
</comment>
<organism evidence="1">
    <name type="scientific">bioreactor metagenome</name>
    <dbReference type="NCBI Taxonomy" id="1076179"/>
    <lineage>
        <taxon>unclassified sequences</taxon>
        <taxon>metagenomes</taxon>
        <taxon>ecological metagenomes</taxon>
    </lineage>
</organism>
<proteinExistence type="predicted"/>
<dbReference type="AntiFam" id="ANF00007">
    <property type="entry name" value="Shadow ORF (opposite clpB)"/>
</dbReference>
<accession>A0A644Z517</accession>
<evidence type="ECO:0000313" key="1">
    <source>
        <dbReference type="EMBL" id="MPM33194.1"/>
    </source>
</evidence>
<dbReference type="AlphaFoldDB" id="A0A644Z517"/>